<dbReference type="AlphaFoldDB" id="A0A918B8M5"/>
<accession>A0A918B8M5</accession>
<gene>
    <name evidence="1" type="ORF">GCM10010145_12590</name>
</gene>
<name>A0A918B8M5_9ACTN</name>
<evidence type="ECO:0000313" key="1">
    <source>
        <dbReference type="EMBL" id="GGQ45388.1"/>
    </source>
</evidence>
<dbReference type="Proteomes" id="UP000620156">
    <property type="component" value="Unassembled WGS sequence"/>
</dbReference>
<reference evidence="1" key="2">
    <citation type="submission" date="2020-09" db="EMBL/GenBank/DDBJ databases">
        <authorList>
            <person name="Sun Q."/>
            <person name="Ohkuma M."/>
        </authorList>
    </citation>
    <scope>NUCLEOTIDE SEQUENCE</scope>
    <source>
        <strain evidence="1">JCM 3131</strain>
    </source>
</reference>
<comment type="caution">
    <text evidence="1">The sequence shown here is derived from an EMBL/GenBank/DDBJ whole genome shotgun (WGS) entry which is preliminary data.</text>
</comment>
<sequence length="73" mass="7691">MPVTVMAGAAVSAHGAASEYARRQTGFTRTAAELQRLLDHRGTAGGGGEAFVQRCEGGISVLNDSWTVKWTPE</sequence>
<proteinExistence type="predicted"/>
<protein>
    <submittedName>
        <fullName evidence="1">Uncharacterized protein</fullName>
    </submittedName>
</protein>
<dbReference type="EMBL" id="BMQK01000002">
    <property type="protein sequence ID" value="GGQ45388.1"/>
    <property type="molecule type" value="Genomic_DNA"/>
</dbReference>
<evidence type="ECO:0000313" key="2">
    <source>
        <dbReference type="Proteomes" id="UP000620156"/>
    </source>
</evidence>
<reference evidence="1" key="1">
    <citation type="journal article" date="2014" name="Int. J. Syst. Evol. Microbiol.">
        <title>Complete genome sequence of Corynebacterium casei LMG S-19264T (=DSM 44701T), isolated from a smear-ripened cheese.</title>
        <authorList>
            <consortium name="US DOE Joint Genome Institute (JGI-PGF)"/>
            <person name="Walter F."/>
            <person name="Albersmeier A."/>
            <person name="Kalinowski J."/>
            <person name="Ruckert C."/>
        </authorList>
    </citation>
    <scope>NUCLEOTIDE SEQUENCE</scope>
    <source>
        <strain evidence="1">JCM 3131</strain>
    </source>
</reference>
<keyword evidence="2" id="KW-1185">Reference proteome</keyword>
<organism evidence="1 2">
    <name type="scientific">Streptomyces ruber</name>
    <dbReference type="NCBI Taxonomy" id="83378"/>
    <lineage>
        <taxon>Bacteria</taxon>
        <taxon>Bacillati</taxon>
        <taxon>Actinomycetota</taxon>
        <taxon>Actinomycetes</taxon>
        <taxon>Kitasatosporales</taxon>
        <taxon>Streptomycetaceae</taxon>
        <taxon>Streptomyces</taxon>
    </lineage>
</organism>